<feature type="region of interest" description="Disordered" evidence="3">
    <location>
        <begin position="109"/>
        <end position="177"/>
    </location>
</feature>
<dbReference type="InterPro" id="IPR002938">
    <property type="entry name" value="FAD-bd"/>
</dbReference>
<accession>A0ABY5NHV7</accession>
<evidence type="ECO:0000256" key="1">
    <source>
        <dbReference type="ARBA" id="ARBA00023002"/>
    </source>
</evidence>
<feature type="compositionally biased region" description="Basic residues" evidence="3">
    <location>
        <begin position="152"/>
        <end position="163"/>
    </location>
</feature>
<proteinExistence type="predicted"/>
<dbReference type="Gene3D" id="3.50.50.60">
    <property type="entry name" value="FAD/NAD(P)-binding domain"/>
    <property type="match status" value="2"/>
</dbReference>
<keyword evidence="2" id="KW-0503">Monooxygenase</keyword>
<evidence type="ECO:0000259" key="4">
    <source>
        <dbReference type="Pfam" id="PF01266"/>
    </source>
</evidence>
<name>A0ABY5NHV7_9MICO</name>
<feature type="domain" description="FAD dependent oxidoreductase" evidence="4">
    <location>
        <begin position="6"/>
        <end position="52"/>
    </location>
</feature>
<organism evidence="6 7">
    <name type="scientific">Microbacterium elymi</name>
    <dbReference type="NCBI Taxonomy" id="2909587"/>
    <lineage>
        <taxon>Bacteria</taxon>
        <taxon>Bacillati</taxon>
        <taxon>Actinomycetota</taxon>
        <taxon>Actinomycetes</taxon>
        <taxon>Micrococcales</taxon>
        <taxon>Microbacteriaceae</taxon>
        <taxon>Microbacterium</taxon>
    </lineage>
</organism>
<evidence type="ECO:0000313" key="6">
    <source>
        <dbReference type="EMBL" id="UUT34768.1"/>
    </source>
</evidence>
<feature type="compositionally biased region" description="Basic and acidic residues" evidence="3">
    <location>
        <begin position="140"/>
        <end position="151"/>
    </location>
</feature>
<dbReference type="InterPro" id="IPR036188">
    <property type="entry name" value="FAD/NAD-bd_sf"/>
</dbReference>
<dbReference type="SUPFAM" id="SSF51905">
    <property type="entry name" value="FAD/NAD(P)-binding domain"/>
    <property type="match status" value="1"/>
</dbReference>
<evidence type="ECO:0000256" key="3">
    <source>
        <dbReference type="SAM" id="MobiDB-lite"/>
    </source>
</evidence>
<reference evidence="6" key="1">
    <citation type="submission" date="2022-01" db="EMBL/GenBank/DDBJ databases">
        <title>Microbacterium eymi and Microbacterium rhizovicinus sp. nov., isolated from the rhizospheric soil of Elymus tsukushiensis, a plant native to the Dokdo Islands, Republic of Korea.</title>
        <authorList>
            <person name="Hwang Y.J."/>
        </authorList>
    </citation>
    <scope>NUCLEOTIDE SEQUENCE</scope>
    <source>
        <strain evidence="6">KUDC0405</strain>
    </source>
</reference>
<evidence type="ECO:0000256" key="2">
    <source>
        <dbReference type="ARBA" id="ARBA00023033"/>
    </source>
</evidence>
<dbReference type="Pfam" id="PF01494">
    <property type="entry name" value="FAD_binding_3"/>
    <property type="match status" value="1"/>
</dbReference>
<keyword evidence="7" id="KW-1185">Reference proteome</keyword>
<protein>
    <submittedName>
        <fullName evidence="6">FAD-dependent oxidoreductase</fullName>
    </submittedName>
</protein>
<dbReference type="Pfam" id="PF01266">
    <property type="entry name" value="DAO"/>
    <property type="match status" value="1"/>
</dbReference>
<gene>
    <name evidence="6" type="ORF">L2X98_30410</name>
</gene>
<dbReference type="PANTHER" id="PTHR13789">
    <property type="entry name" value="MONOOXYGENASE"/>
    <property type="match status" value="1"/>
</dbReference>
<keyword evidence="1" id="KW-0560">Oxidoreductase</keyword>
<sequence>MVQRTVLVVGGGIGGLSAAIALRQQGFDVTVIERYPDLHASVFGVGIIQPGNALRALDAIGCADACVAGGYPATQWGRMLDVDGEHLHDMPGVAIAGSTFPPLNGITRPQAARDPHVPGARGGRRHPLRHDVRLAGGRRQLGDGHHRDGHDVHHRPRRRRGRRALAGATARAERRDRTALHRAVGVPCEHPPAAGDRLHRAAGVRGGDGRLRADRARPGLHVLQRALRGPRAHPGRPARAAAARVPRPVRWAHRSRARRVHHRRRGHRARPEESMGTPTPWHKGRVVLMGDAVHAITPHLGQGAAQAIEDGVVLADALSRHDNLDTAFAEYTARRYERCKLIVDTSLAIGEWEMGRLPGFDNVAATNHVLDVMAQAALIHPPAPADSLAPEKGRVRCHLRRAGNCR</sequence>
<dbReference type="PANTHER" id="PTHR13789:SF309">
    <property type="entry name" value="PUTATIVE (AFU_ORTHOLOGUE AFUA_6G14510)-RELATED"/>
    <property type="match status" value="1"/>
</dbReference>
<dbReference type="EMBL" id="CP091139">
    <property type="protein sequence ID" value="UUT34768.1"/>
    <property type="molecule type" value="Genomic_DNA"/>
</dbReference>
<dbReference type="InterPro" id="IPR006076">
    <property type="entry name" value="FAD-dep_OxRdtase"/>
</dbReference>
<evidence type="ECO:0000259" key="5">
    <source>
        <dbReference type="Pfam" id="PF01494"/>
    </source>
</evidence>
<feature type="compositionally biased region" description="Basic residues" evidence="3">
    <location>
        <begin position="253"/>
        <end position="268"/>
    </location>
</feature>
<dbReference type="Proteomes" id="UP001054811">
    <property type="component" value="Chromosome"/>
</dbReference>
<feature type="domain" description="FAD-binding" evidence="5">
    <location>
        <begin position="279"/>
        <end position="344"/>
    </location>
</feature>
<dbReference type="InterPro" id="IPR050493">
    <property type="entry name" value="FAD-dep_Monooxygenase_BioMet"/>
</dbReference>
<evidence type="ECO:0000313" key="7">
    <source>
        <dbReference type="Proteomes" id="UP001054811"/>
    </source>
</evidence>
<feature type="region of interest" description="Disordered" evidence="3">
    <location>
        <begin position="253"/>
        <end position="282"/>
    </location>
</feature>
<dbReference type="PRINTS" id="PR00420">
    <property type="entry name" value="RNGMNOXGNASE"/>
</dbReference>